<protein>
    <submittedName>
        <fullName evidence="1">Uncharacterized protein</fullName>
    </submittedName>
</protein>
<comment type="caution">
    <text evidence="1">The sequence shown here is derived from an EMBL/GenBank/DDBJ whole genome shotgun (WGS) entry which is preliminary data.</text>
</comment>
<proteinExistence type="predicted"/>
<name>A0AA39N4A3_9AGAR</name>
<dbReference type="AlphaFoldDB" id="A0AA39N4A3"/>
<organism evidence="1 2">
    <name type="scientific">Armillaria borealis</name>
    <dbReference type="NCBI Taxonomy" id="47425"/>
    <lineage>
        <taxon>Eukaryota</taxon>
        <taxon>Fungi</taxon>
        <taxon>Dikarya</taxon>
        <taxon>Basidiomycota</taxon>
        <taxon>Agaricomycotina</taxon>
        <taxon>Agaricomycetes</taxon>
        <taxon>Agaricomycetidae</taxon>
        <taxon>Agaricales</taxon>
        <taxon>Marasmiineae</taxon>
        <taxon>Physalacriaceae</taxon>
        <taxon>Armillaria</taxon>
    </lineage>
</organism>
<dbReference type="Proteomes" id="UP001175226">
    <property type="component" value="Unassembled WGS sequence"/>
</dbReference>
<keyword evidence="2" id="KW-1185">Reference proteome</keyword>
<evidence type="ECO:0000313" key="2">
    <source>
        <dbReference type="Proteomes" id="UP001175226"/>
    </source>
</evidence>
<evidence type="ECO:0000313" key="1">
    <source>
        <dbReference type="EMBL" id="KAK0456695.1"/>
    </source>
</evidence>
<dbReference type="EMBL" id="JAUEPT010000001">
    <property type="protein sequence ID" value="KAK0456695.1"/>
    <property type="molecule type" value="Genomic_DNA"/>
</dbReference>
<gene>
    <name evidence="1" type="ORF">EV421DRAFT_85706</name>
</gene>
<accession>A0AA39N4A3</accession>
<reference evidence="1" key="1">
    <citation type="submission" date="2023-06" db="EMBL/GenBank/DDBJ databases">
        <authorList>
            <consortium name="Lawrence Berkeley National Laboratory"/>
            <person name="Ahrendt S."/>
            <person name="Sahu N."/>
            <person name="Indic B."/>
            <person name="Wong-Bajracharya J."/>
            <person name="Merenyi Z."/>
            <person name="Ke H.-M."/>
            <person name="Monk M."/>
            <person name="Kocsube S."/>
            <person name="Drula E."/>
            <person name="Lipzen A."/>
            <person name="Balint B."/>
            <person name="Henrissat B."/>
            <person name="Andreopoulos B."/>
            <person name="Martin F.M."/>
            <person name="Harder C.B."/>
            <person name="Rigling D."/>
            <person name="Ford K.L."/>
            <person name="Foster G.D."/>
            <person name="Pangilinan J."/>
            <person name="Papanicolaou A."/>
            <person name="Barry K."/>
            <person name="LaButti K."/>
            <person name="Viragh M."/>
            <person name="Koriabine M."/>
            <person name="Yan M."/>
            <person name="Riley R."/>
            <person name="Champramary S."/>
            <person name="Plett K.L."/>
            <person name="Tsai I.J."/>
            <person name="Slot J."/>
            <person name="Sipos G."/>
            <person name="Plett J."/>
            <person name="Nagy L.G."/>
            <person name="Grigoriev I.V."/>
        </authorList>
    </citation>
    <scope>NUCLEOTIDE SEQUENCE</scope>
    <source>
        <strain evidence="1">FPL87.14</strain>
    </source>
</reference>
<sequence length="171" mass="16535">MNAIYMIQRRAPSTVLPFLSPSPYSSFFLTPPCCFLFSVFSFSLPLPTPLASGGTTDVSGIISAATALTTNISGLSSAAASALSGAGISNTASALSAASSVLSQATGSSSRAASSSARSSSAAASGSSAAASASSSAFNAAIAGHSVSSSVLVGLTTVTAGLLTGAWATFF</sequence>